<evidence type="ECO:0000313" key="1">
    <source>
        <dbReference type="EMBL" id="KAF9777380.1"/>
    </source>
</evidence>
<keyword evidence="3" id="KW-1185">Reference proteome</keyword>
<evidence type="ECO:0000313" key="2">
    <source>
        <dbReference type="EMBL" id="KAF9786387.1"/>
    </source>
</evidence>
<dbReference type="AlphaFoldDB" id="A0A9P6HGP8"/>
<protein>
    <submittedName>
        <fullName evidence="2">Uncharacterized protein</fullName>
    </submittedName>
</protein>
<dbReference type="EMBL" id="WIUZ02000006">
    <property type="protein sequence ID" value="KAF9786387.1"/>
    <property type="molecule type" value="Genomic_DNA"/>
</dbReference>
<evidence type="ECO:0000313" key="3">
    <source>
        <dbReference type="Proteomes" id="UP000736335"/>
    </source>
</evidence>
<dbReference type="Proteomes" id="UP000736335">
    <property type="component" value="Unassembled WGS sequence"/>
</dbReference>
<sequence>MAFVQRFWFPGLPPHPTDIVLSYLIFLSPAGSSPFTPSFKMADASIFYMFSSRTPYLGEKLQQRDRLIDSQVYLKIINRKEVRTVVNRVGPNPCSSTTLLLASLLRPRSHQFPLHFRLEALDTPHLFYTFDFTSRHLPPPPGDSFGFSVLFALPIQSNSVVFVQLAQFVLRVSADISAVSGGLKLWDLTFRIDHNHVFGTLQFETRDRHEKIQMEGNFLSSSYISLDPDTNDAVFYRELGGDSLPSRAVSTHMQQINDSLRHVLSLCSTQYILLLNLWTGT</sequence>
<accession>A0A9P6HGP8</accession>
<organism evidence="2 3">
    <name type="scientific">Thelephora terrestris</name>
    <dbReference type="NCBI Taxonomy" id="56493"/>
    <lineage>
        <taxon>Eukaryota</taxon>
        <taxon>Fungi</taxon>
        <taxon>Dikarya</taxon>
        <taxon>Basidiomycota</taxon>
        <taxon>Agaricomycotina</taxon>
        <taxon>Agaricomycetes</taxon>
        <taxon>Thelephorales</taxon>
        <taxon>Thelephoraceae</taxon>
        <taxon>Thelephora</taxon>
    </lineage>
</organism>
<proteinExistence type="predicted"/>
<gene>
    <name evidence="2" type="ORF">BJ322DRAFT_1059306</name>
    <name evidence="1" type="ORF">BJ322DRAFT_1096881</name>
</gene>
<comment type="caution">
    <text evidence="2">The sequence shown here is derived from an EMBL/GenBank/DDBJ whole genome shotgun (WGS) entry which is preliminary data.</text>
</comment>
<name>A0A9P6HGP8_9AGAM</name>
<reference evidence="2" key="1">
    <citation type="journal article" date="2020" name="Nat. Commun.">
        <title>Large-scale genome sequencing of mycorrhizal fungi provides insights into the early evolution of symbiotic traits.</title>
        <authorList>
            <person name="Miyauchi S."/>
            <person name="Kiss E."/>
            <person name="Kuo A."/>
            <person name="Drula E."/>
            <person name="Kohler A."/>
            <person name="Sanchez-Garcia M."/>
            <person name="Morin E."/>
            <person name="Andreopoulos B."/>
            <person name="Barry K.W."/>
            <person name="Bonito G."/>
            <person name="Buee M."/>
            <person name="Carver A."/>
            <person name="Chen C."/>
            <person name="Cichocki N."/>
            <person name="Clum A."/>
            <person name="Culley D."/>
            <person name="Crous P.W."/>
            <person name="Fauchery L."/>
            <person name="Girlanda M."/>
            <person name="Hayes R.D."/>
            <person name="Keri Z."/>
            <person name="LaButti K."/>
            <person name="Lipzen A."/>
            <person name="Lombard V."/>
            <person name="Magnuson J."/>
            <person name="Maillard F."/>
            <person name="Murat C."/>
            <person name="Nolan M."/>
            <person name="Ohm R.A."/>
            <person name="Pangilinan J."/>
            <person name="Pereira M.F."/>
            <person name="Perotto S."/>
            <person name="Peter M."/>
            <person name="Pfister S."/>
            <person name="Riley R."/>
            <person name="Sitrit Y."/>
            <person name="Stielow J.B."/>
            <person name="Szollosi G."/>
            <person name="Zifcakova L."/>
            <person name="Stursova M."/>
            <person name="Spatafora J.W."/>
            <person name="Tedersoo L."/>
            <person name="Vaario L.M."/>
            <person name="Yamada A."/>
            <person name="Yan M."/>
            <person name="Wang P."/>
            <person name="Xu J."/>
            <person name="Bruns T."/>
            <person name="Baldrian P."/>
            <person name="Vilgalys R."/>
            <person name="Dunand C."/>
            <person name="Henrissat B."/>
            <person name="Grigoriev I.V."/>
            <person name="Hibbett D."/>
            <person name="Nagy L.G."/>
            <person name="Martin F.M."/>
        </authorList>
    </citation>
    <scope>NUCLEOTIDE SEQUENCE</scope>
    <source>
        <strain evidence="2">UH-Tt-Lm1</strain>
    </source>
</reference>
<reference evidence="2" key="2">
    <citation type="submission" date="2020-11" db="EMBL/GenBank/DDBJ databases">
        <authorList>
            <consortium name="DOE Joint Genome Institute"/>
            <person name="Kuo A."/>
            <person name="Miyauchi S."/>
            <person name="Kiss E."/>
            <person name="Drula E."/>
            <person name="Kohler A."/>
            <person name="Sanchez-Garcia M."/>
            <person name="Andreopoulos B."/>
            <person name="Barry K.W."/>
            <person name="Bonito G."/>
            <person name="Buee M."/>
            <person name="Carver A."/>
            <person name="Chen C."/>
            <person name="Cichocki N."/>
            <person name="Clum A."/>
            <person name="Culley D."/>
            <person name="Crous P.W."/>
            <person name="Fauchery L."/>
            <person name="Girlanda M."/>
            <person name="Hayes R."/>
            <person name="Keri Z."/>
            <person name="Labutti K."/>
            <person name="Lipzen A."/>
            <person name="Lombard V."/>
            <person name="Magnuson J."/>
            <person name="Maillard F."/>
            <person name="Morin E."/>
            <person name="Murat C."/>
            <person name="Nolan M."/>
            <person name="Ohm R."/>
            <person name="Pangilinan J."/>
            <person name="Pereira M."/>
            <person name="Perotto S."/>
            <person name="Peter M."/>
            <person name="Riley R."/>
            <person name="Sitrit Y."/>
            <person name="Stielow B."/>
            <person name="Szollosi G."/>
            <person name="Zifcakova L."/>
            <person name="Stursova M."/>
            <person name="Spatafora J.W."/>
            <person name="Tedersoo L."/>
            <person name="Vaario L.-M."/>
            <person name="Yamada A."/>
            <person name="Yan M."/>
            <person name="Wang P."/>
            <person name="Xu J."/>
            <person name="Bruns T."/>
            <person name="Baldrian P."/>
            <person name="Vilgalys R."/>
            <person name="Henrissat B."/>
            <person name="Grigoriev I.V."/>
            <person name="Hibbett D."/>
            <person name="Nagy L.G."/>
            <person name="Martin F.M."/>
        </authorList>
    </citation>
    <scope>NUCLEOTIDE SEQUENCE</scope>
    <source>
        <strain evidence="2">UH-Tt-Lm1</strain>
    </source>
</reference>
<dbReference type="EMBL" id="WIUZ02000043">
    <property type="protein sequence ID" value="KAF9777380.1"/>
    <property type="molecule type" value="Genomic_DNA"/>
</dbReference>